<proteinExistence type="predicted"/>
<name>A0AC60PX65_IXOPE</name>
<evidence type="ECO:0000313" key="1">
    <source>
        <dbReference type="EMBL" id="KAG0425686.1"/>
    </source>
</evidence>
<organism evidence="1 2">
    <name type="scientific">Ixodes persulcatus</name>
    <name type="common">Taiga tick</name>
    <dbReference type="NCBI Taxonomy" id="34615"/>
    <lineage>
        <taxon>Eukaryota</taxon>
        <taxon>Metazoa</taxon>
        <taxon>Ecdysozoa</taxon>
        <taxon>Arthropoda</taxon>
        <taxon>Chelicerata</taxon>
        <taxon>Arachnida</taxon>
        <taxon>Acari</taxon>
        <taxon>Parasitiformes</taxon>
        <taxon>Ixodida</taxon>
        <taxon>Ixodoidea</taxon>
        <taxon>Ixodidae</taxon>
        <taxon>Ixodinae</taxon>
        <taxon>Ixodes</taxon>
    </lineage>
</organism>
<comment type="caution">
    <text evidence="1">The sequence shown here is derived from an EMBL/GenBank/DDBJ whole genome shotgun (WGS) entry which is preliminary data.</text>
</comment>
<gene>
    <name evidence="1" type="ORF">HPB47_027162</name>
</gene>
<reference evidence="1 2" key="1">
    <citation type="journal article" date="2020" name="Cell">
        <title>Large-Scale Comparative Analyses of Tick Genomes Elucidate Their Genetic Diversity and Vector Capacities.</title>
        <authorList>
            <consortium name="Tick Genome and Microbiome Consortium (TIGMIC)"/>
            <person name="Jia N."/>
            <person name="Wang J."/>
            <person name="Shi W."/>
            <person name="Du L."/>
            <person name="Sun Y."/>
            <person name="Zhan W."/>
            <person name="Jiang J.F."/>
            <person name="Wang Q."/>
            <person name="Zhang B."/>
            <person name="Ji P."/>
            <person name="Bell-Sakyi L."/>
            <person name="Cui X.M."/>
            <person name="Yuan T.T."/>
            <person name="Jiang B.G."/>
            <person name="Yang W.F."/>
            <person name="Lam T.T."/>
            <person name="Chang Q.C."/>
            <person name="Ding S.J."/>
            <person name="Wang X.J."/>
            <person name="Zhu J.G."/>
            <person name="Ruan X.D."/>
            <person name="Zhao L."/>
            <person name="Wei J.T."/>
            <person name="Ye R.Z."/>
            <person name="Que T.C."/>
            <person name="Du C.H."/>
            <person name="Zhou Y.H."/>
            <person name="Cheng J.X."/>
            <person name="Dai P.F."/>
            <person name="Guo W.B."/>
            <person name="Han X.H."/>
            <person name="Huang E.J."/>
            <person name="Li L.F."/>
            <person name="Wei W."/>
            <person name="Gao Y.C."/>
            <person name="Liu J.Z."/>
            <person name="Shao H.Z."/>
            <person name="Wang X."/>
            <person name="Wang C.C."/>
            <person name="Yang T.C."/>
            <person name="Huo Q.B."/>
            <person name="Li W."/>
            <person name="Chen H.Y."/>
            <person name="Chen S.E."/>
            <person name="Zhou L.G."/>
            <person name="Ni X.B."/>
            <person name="Tian J.H."/>
            <person name="Sheng Y."/>
            <person name="Liu T."/>
            <person name="Pan Y.S."/>
            <person name="Xia L.Y."/>
            <person name="Li J."/>
            <person name="Zhao F."/>
            <person name="Cao W.C."/>
        </authorList>
    </citation>
    <scope>NUCLEOTIDE SEQUENCE [LARGE SCALE GENOMIC DNA]</scope>
    <source>
        <strain evidence="1">Iper-2018</strain>
    </source>
</reference>
<dbReference type="EMBL" id="JABSTQ010009809">
    <property type="protein sequence ID" value="KAG0425686.1"/>
    <property type="molecule type" value="Genomic_DNA"/>
</dbReference>
<keyword evidence="2" id="KW-1185">Reference proteome</keyword>
<accession>A0AC60PX65</accession>
<evidence type="ECO:0000313" key="2">
    <source>
        <dbReference type="Proteomes" id="UP000805193"/>
    </source>
</evidence>
<protein>
    <submittedName>
        <fullName evidence="1">Uncharacterized protein</fullName>
    </submittedName>
</protein>
<sequence length="178" mass="19460">MTAENIAVTPTARNNKSAVPASRSAIGWMYVPTLNAAAVGPVVNLTHRTNHTHASPSASTAPGIIPPRTRNARPAFDPPTTSVDPTTSRDHSKPAHHDRWKQIQDPPKQPITTHRDNLRLYHGRPPTRHLSGMNSLNKTFRVTTLEDAMDDPHVFKAEDPTTTPASRSRPNPGELVQA</sequence>
<dbReference type="Proteomes" id="UP000805193">
    <property type="component" value="Unassembled WGS sequence"/>
</dbReference>